<reference evidence="2" key="2">
    <citation type="submission" date="2015-08" db="UniProtKB">
        <authorList>
            <consortium name="WormBaseParasite"/>
        </authorList>
    </citation>
    <scope>IDENTIFICATION</scope>
</reference>
<proteinExistence type="predicted"/>
<sequence length="154" mass="18433">MWFETNNRKFMEYILEESMKQFGGIVQNRLLISWSYTISIVLKKHPQITIVYYVRELLEEPEKDNVLKVLETRNMITEDFFSRDTSKECRKKPLSKTIQYKNICIPILHVFKGLVKDIYNLIANEFKADRQHSSALTKECENFLKSFKVPRQEF</sequence>
<evidence type="ECO:0000313" key="1">
    <source>
        <dbReference type="Proteomes" id="UP000035680"/>
    </source>
</evidence>
<dbReference type="WBParaSite" id="SVE_0685600.1">
    <property type="protein sequence ID" value="SVE_0685600.1"/>
    <property type="gene ID" value="SVE_0685600"/>
</dbReference>
<dbReference type="Proteomes" id="UP000035680">
    <property type="component" value="Unassembled WGS sequence"/>
</dbReference>
<evidence type="ECO:0000313" key="2">
    <source>
        <dbReference type="WBParaSite" id="SVE_0685600.1"/>
    </source>
</evidence>
<organism evidence="1 2">
    <name type="scientific">Strongyloides venezuelensis</name>
    <name type="common">Threadworm</name>
    <dbReference type="NCBI Taxonomy" id="75913"/>
    <lineage>
        <taxon>Eukaryota</taxon>
        <taxon>Metazoa</taxon>
        <taxon>Ecdysozoa</taxon>
        <taxon>Nematoda</taxon>
        <taxon>Chromadorea</taxon>
        <taxon>Rhabditida</taxon>
        <taxon>Tylenchina</taxon>
        <taxon>Panagrolaimomorpha</taxon>
        <taxon>Strongyloidoidea</taxon>
        <taxon>Strongyloididae</taxon>
        <taxon>Strongyloides</taxon>
    </lineage>
</organism>
<keyword evidence="1" id="KW-1185">Reference proteome</keyword>
<dbReference type="AlphaFoldDB" id="A0A0K0FDD5"/>
<reference evidence="1" key="1">
    <citation type="submission" date="2014-07" db="EMBL/GenBank/DDBJ databases">
        <authorList>
            <person name="Martin A.A"/>
            <person name="De Silva N."/>
        </authorList>
    </citation>
    <scope>NUCLEOTIDE SEQUENCE</scope>
</reference>
<name>A0A0K0FDD5_STRVS</name>
<accession>A0A0K0FDD5</accession>
<protein>
    <submittedName>
        <fullName evidence="2">Cytochrome P450</fullName>
    </submittedName>
</protein>